<protein>
    <recommendedName>
        <fullName evidence="4">DUF3995 domain-containing protein</fullName>
    </recommendedName>
</protein>
<keyword evidence="1" id="KW-1133">Transmembrane helix</keyword>
<keyword evidence="1" id="KW-0812">Transmembrane</keyword>
<name>A0A498D5W3_9BACI</name>
<proteinExistence type="predicted"/>
<comment type="caution">
    <text evidence="2">The sequence shown here is derived from an EMBL/GenBank/DDBJ whole genome shotgun (WGS) entry which is preliminary data.</text>
</comment>
<organism evidence="2 3">
    <name type="scientific">Oceanobacillus piezotolerans</name>
    <dbReference type="NCBI Taxonomy" id="2448030"/>
    <lineage>
        <taxon>Bacteria</taxon>
        <taxon>Bacillati</taxon>
        <taxon>Bacillota</taxon>
        <taxon>Bacilli</taxon>
        <taxon>Bacillales</taxon>
        <taxon>Bacillaceae</taxon>
        <taxon>Oceanobacillus</taxon>
    </lineage>
</organism>
<evidence type="ECO:0008006" key="4">
    <source>
        <dbReference type="Google" id="ProtNLM"/>
    </source>
</evidence>
<evidence type="ECO:0000256" key="1">
    <source>
        <dbReference type="SAM" id="Phobius"/>
    </source>
</evidence>
<gene>
    <name evidence="2" type="ORF">D8M04_09315</name>
</gene>
<dbReference type="InterPro" id="IPR058887">
    <property type="entry name" value="YuzI-like"/>
</dbReference>
<reference evidence="2 3" key="1">
    <citation type="submission" date="2018-10" db="EMBL/GenBank/DDBJ databases">
        <title>Oceanobacillus sp. YLB-02 draft genome.</title>
        <authorList>
            <person name="Yu L."/>
        </authorList>
    </citation>
    <scope>NUCLEOTIDE SEQUENCE [LARGE SCALE GENOMIC DNA]</scope>
    <source>
        <strain evidence="2 3">YLB-02</strain>
    </source>
</reference>
<dbReference type="OrthoDB" id="2972455at2"/>
<dbReference type="EMBL" id="RCHR01000003">
    <property type="protein sequence ID" value="RLL45059.1"/>
    <property type="molecule type" value="Genomic_DNA"/>
</dbReference>
<feature type="transmembrane region" description="Helical" evidence="1">
    <location>
        <begin position="47"/>
        <end position="64"/>
    </location>
</feature>
<keyword evidence="1" id="KW-0472">Membrane</keyword>
<feature type="transmembrane region" description="Helical" evidence="1">
    <location>
        <begin position="6"/>
        <end position="27"/>
    </location>
</feature>
<dbReference type="Pfam" id="PF26135">
    <property type="entry name" value="YuzI"/>
    <property type="match status" value="1"/>
</dbReference>
<keyword evidence="3" id="KW-1185">Reference proteome</keyword>
<dbReference type="Proteomes" id="UP000270219">
    <property type="component" value="Unassembled WGS sequence"/>
</dbReference>
<dbReference type="AlphaFoldDB" id="A0A498D5W3"/>
<evidence type="ECO:0000313" key="2">
    <source>
        <dbReference type="EMBL" id="RLL45059.1"/>
    </source>
</evidence>
<evidence type="ECO:0000313" key="3">
    <source>
        <dbReference type="Proteomes" id="UP000270219"/>
    </source>
</evidence>
<accession>A0A498D5W3</accession>
<sequence>MGYIFLFLVGFGVSVVGGVSLIAYINFLPAGLEWSDYFIFIRSRAECYFLPIGLLLMAFVLNRFPNNP</sequence>